<evidence type="ECO:0008006" key="3">
    <source>
        <dbReference type="Google" id="ProtNLM"/>
    </source>
</evidence>
<gene>
    <name evidence="1" type="ORF">CIT31_28715</name>
</gene>
<sequence length="100" mass="11488">MTIPQDTNQRWRLDFASDLWLIGALWHSVLIDELTRECLATVADNSISGEPVTRELDAIAERRGCPLMADERERDTREFQNNLIKFYTTDIPLHVQSEAG</sequence>
<keyword evidence="2" id="KW-1185">Reference proteome</keyword>
<proteinExistence type="predicted"/>
<dbReference type="Proteomes" id="UP000215931">
    <property type="component" value="Unassembled WGS sequence"/>
</dbReference>
<name>A0A271K8B4_9HYPH</name>
<dbReference type="SUPFAM" id="SSF53098">
    <property type="entry name" value="Ribonuclease H-like"/>
    <property type="match status" value="1"/>
</dbReference>
<dbReference type="OrthoDB" id="9809060at2"/>
<evidence type="ECO:0000313" key="1">
    <source>
        <dbReference type="EMBL" id="PAP91988.1"/>
    </source>
</evidence>
<dbReference type="AlphaFoldDB" id="A0A271K8B4"/>
<dbReference type="InterPro" id="IPR012337">
    <property type="entry name" value="RNaseH-like_sf"/>
</dbReference>
<dbReference type="PANTHER" id="PTHR47515">
    <property type="entry name" value="LOW CALCIUM RESPONSE LOCUS PROTEIN T"/>
    <property type="match status" value="1"/>
</dbReference>
<organism evidence="1 2">
    <name type="scientific">Mesorhizobium wenxiniae</name>
    <dbReference type="NCBI Taxonomy" id="2014805"/>
    <lineage>
        <taxon>Bacteria</taxon>
        <taxon>Pseudomonadati</taxon>
        <taxon>Pseudomonadota</taxon>
        <taxon>Alphaproteobacteria</taxon>
        <taxon>Hyphomicrobiales</taxon>
        <taxon>Phyllobacteriaceae</taxon>
        <taxon>Mesorhizobium</taxon>
    </lineage>
</organism>
<protein>
    <recommendedName>
        <fullName evidence="3">Integrase catalytic domain-containing protein</fullName>
    </recommendedName>
</protein>
<reference evidence="1 2" key="1">
    <citation type="submission" date="2017-08" db="EMBL/GenBank/DDBJ databases">
        <title>Mesorhizobium wenxinae sp. nov., a novel rhizobial species isolated from root nodules of chickpea (Cicer arietinum L.).</title>
        <authorList>
            <person name="Zhang J."/>
        </authorList>
    </citation>
    <scope>NUCLEOTIDE SEQUENCE [LARGE SCALE GENOMIC DNA]</scope>
    <source>
        <strain evidence="2">WYCCWR 10019</strain>
    </source>
</reference>
<evidence type="ECO:0000313" key="2">
    <source>
        <dbReference type="Proteomes" id="UP000215931"/>
    </source>
</evidence>
<accession>A0A271K8B4</accession>
<dbReference type="PANTHER" id="PTHR47515:SF1">
    <property type="entry name" value="BLR2054 PROTEIN"/>
    <property type="match status" value="1"/>
</dbReference>
<dbReference type="EMBL" id="NPKH01000037">
    <property type="protein sequence ID" value="PAP91988.1"/>
    <property type="molecule type" value="Genomic_DNA"/>
</dbReference>
<comment type="caution">
    <text evidence="1">The sequence shown here is derived from an EMBL/GenBank/DDBJ whole genome shotgun (WGS) entry which is preliminary data.</text>
</comment>